<reference evidence="1 2" key="1">
    <citation type="submission" date="2022-05" db="EMBL/GenBank/DDBJ databases">
        <title>Sporolactobacillus sp nov CPB3-1, isolated from tree bark (Mangifera indica L.).</title>
        <authorList>
            <person name="Phuengjayaem S."/>
            <person name="Tanasupawat S."/>
        </authorList>
    </citation>
    <scope>NUCLEOTIDE SEQUENCE [LARGE SCALE GENOMIC DNA]</scope>
    <source>
        <strain evidence="1 2">CPB3-1</strain>
    </source>
</reference>
<dbReference type="Proteomes" id="UP001203004">
    <property type="component" value="Unassembled WGS sequence"/>
</dbReference>
<dbReference type="InterPro" id="IPR035093">
    <property type="entry name" value="RelE/ParE_toxin_dom_sf"/>
</dbReference>
<sequence length="59" mass="6990">MYKIVMLPIVVRDLEGIVDYLMQYYESTAVQQYDRIIEKIHELAEFPEMYESIPAGSFI</sequence>
<evidence type="ECO:0000313" key="2">
    <source>
        <dbReference type="Proteomes" id="UP001203004"/>
    </source>
</evidence>
<dbReference type="Gene3D" id="3.30.2310.20">
    <property type="entry name" value="RelE-like"/>
    <property type="match status" value="1"/>
</dbReference>
<dbReference type="RefSeq" id="WP_249099883.1">
    <property type="nucleotide sequence ID" value="NZ_JAMAST010000005.1"/>
</dbReference>
<protein>
    <submittedName>
        <fullName evidence="1">Type II toxin-antitoxin system RelE/ParE family toxin</fullName>
    </submittedName>
</protein>
<accession>A0ABT0M9P9</accession>
<gene>
    <name evidence="1" type="ORF">M3N64_06460</name>
</gene>
<organism evidence="1 2">
    <name type="scientific">Sporolactobacillus mangiferae</name>
    <dbReference type="NCBI Taxonomy" id="2940498"/>
    <lineage>
        <taxon>Bacteria</taxon>
        <taxon>Bacillati</taxon>
        <taxon>Bacillota</taxon>
        <taxon>Bacilli</taxon>
        <taxon>Bacillales</taxon>
        <taxon>Sporolactobacillaceae</taxon>
        <taxon>Sporolactobacillus</taxon>
    </lineage>
</organism>
<evidence type="ECO:0000313" key="1">
    <source>
        <dbReference type="EMBL" id="MCL1631591.1"/>
    </source>
</evidence>
<comment type="caution">
    <text evidence="1">The sequence shown here is derived from an EMBL/GenBank/DDBJ whole genome shotgun (WGS) entry which is preliminary data.</text>
</comment>
<dbReference type="EMBL" id="JAMAST010000005">
    <property type="protein sequence ID" value="MCL1631591.1"/>
    <property type="molecule type" value="Genomic_DNA"/>
</dbReference>
<keyword evidence="2" id="KW-1185">Reference proteome</keyword>
<proteinExistence type="predicted"/>
<name>A0ABT0M9P9_9BACL</name>